<dbReference type="PROSITE" id="PS50093">
    <property type="entry name" value="PKD"/>
    <property type="match status" value="1"/>
</dbReference>
<evidence type="ECO:0000259" key="3">
    <source>
        <dbReference type="PROSITE" id="PS50093"/>
    </source>
</evidence>
<dbReference type="Pfam" id="PF19081">
    <property type="entry name" value="Ig_7"/>
    <property type="match status" value="1"/>
</dbReference>
<evidence type="ECO:0000313" key="4">
    <source>
        <dbReference type="EMBL" id="PSL29747.1"/>
    </source>
</evidence>
<dbReference type="InterPro" id="IPR026341">
    <property type="entry name" value="T9SS_type_B"/>
</dbReference>
<dbReference type="InterPro" id="IPR022409">
    <property type="entry name" value="PKD/Chitinase_dom"/>
</dbReference>
<comment type="caution">
    <text evidence="4">The sequence shown here is derived from an EMBL/GenBank/DDBJ whole genome shotgun (WGS) entry which is preliminary data.</text>
</comment>
<protein>
    <submittedName>
        <fullName evidence="4">Gliding motility-associated-like protein</fullName>
    </submittedName>
</protein>
<dbReference type="Proteomes" id="UP000240978">
    <property type="component" value="Unassembled WGS sequence"/>
</dbReference>
<dbReference type="Gene3D" id="2.60.40.10">
    <property type="entry name" value="Immunoglobulins"/>
    <property type="match status" value="1"/>
</dbReference>
<proteinExistence type="predicted"/>
<sequence length="2968" mass="317123">MKRHFTYSFYRGLCLMVILLMGITPTQAQTTDIKIGSSTVGNEISWYPCPLQDYKQGARAQYLYLSSELHAAGMGAGDISALAFNILNLRGVGKVEGYVIKIGFTSLNNLDETRWETVNTQVYGPVHYQPVAGYNKFAFPSAITWNGVDNIIVEVCNGDPGGSTSNENPEVAYTEMLPFKASHTYRANTGNECGTTQTTNTGELTNRPDIMFSWTPAPVCTGVPVAGTPSANTADICATGKVALSLTGTTLASGLTFQWQSSPDNTTWTNIPGAGLPTYTASQAATTWYRCVVSCSSGGSSTSASVQAVTPSPVSGTFFINNAVATGGNNFNTFKEAIDFIKCGINGAVIFNIVNNTTPYDEQVMIPPVAGASATNTITFNGNGALLHYLSGDAKKQYVLELNGADFVTVNNLQIKADGTGWDHYGIAVHLTNDADNNVINGCTITTDTQSTDFNYAGIAVTGGPSINEEDARCDNNIFSGNTITGGIYGILMMGSSTQAVMNNKVFSNKIYDFQNTGVKLQGTFTATVDGNELSCPTRTTAWSFVGIELSSLNTKATINSNRISNPYGGVPGKTDPATGINVNMVVALTTLENKITNNLIYNLNTTGNVVGINCYYSNNIWFYHNTIILDGTTAPGTYDTKGFTTDNGAGGLIFKNNLVYISRTGTSKKYAVYSDGAGAGLEANRNNYYIEAAATNAFVGYEGQDAASLAQWQALSNRDQASVFAPPLFVNVAAGNYTPQNNVVDNKGSYENVDYDITGAVRSHTTPDIGAFEFTPPVCTAPPTPGTATLSKPVVCVNTSVILGASGNSVGVGQTYQWQTSIAQAGPFTAIGSVLDGPDTVITATTSLWYRLAVTCSGNTAYTAPVYLAVNPAMAPNTYTINKGAPASTTNFTSFTAAADALSCGITGPVVFNVVAGSGPYNEQLILDTIKGASAVNTVTFNGNGNTIAYSSAVSIERAVIKLRHADHVIIDSLIIDANGTGDYGYGVQLLYDADSNVIRRCNILVSTTEYSGRAAVVINGNDESDRYSASYCDANLIENNNIIGGYAAVTLYGGSDYPVRNNRILNNKIADFTQYGISLGNTANTMIAGNTISRPTRNASMSDYYGILSEGHSGLLIEGNRLVNPYGGNPSAYGGFRGMDIEQTQQGAWNNIRNNVIHATGGSGNEVTGIYSSFTDKTNYYHNTIEIESSPEAGVTGFALYGNADSLAFTNNIVSLRSESGRNDRIGLNLANAGQQILSISHNNIYLKATTAAYVAKVDQAVFTDIAGWQASPFGVASIGVAPVYADVANGNFTPIISPFDNAGAPVGVAKDILGVNRSMTTPDLGAYEINIPVCVAPPTPGTAVANPTSGICLGDTVKLDLSGNTKGGTQTYHWQQAKSATGPWTSIGEWQYLSSFATPITFENYFRCILVCGTDTVYSAPVQVNMNAAFPAGEYTINPALPAGVTNFQSFNKAVEALECGITGPVVFKVAAGTYNEQVRMHTVAGAGPDSRITFRSDNGDAASVILTNVSTSGDNYVLSLDSAMYVTFRSITMKAGDNNYGKVVLLSGTASYDSILNCKIIAPDVINSSTDVAAIIGESFLGKHIVIKGNTIENGSAGIYLFGVNDQNLSQDHVIDSNIISNSFKWGVYSQYTSRVNITRNTINLDGDMSSSGYGICQFESDTAWHINYNTINIQNTVAGDKIYGIQARWSNTLAAAPLQIEGNKIIGLTNNKASLYGLYTEHNNYTSILNNVVSVQTTAKLAYGLWVASDENATYYNNTIYNGSADLSAKTNSAAKLNEDGASNVVVRNNIFYHGAAGIALDISNEKEENTDYNVLYSTGAVLASTSLYKEATLPAWSARTGQDLHSIYYKPELTLTDGTPVVSSSDVWAIHGRGVQIPGNDHDINGKARPVSLQAGVPDLGAYEFEPTSVPALLTAVPAAPAAGTTQHFMMGSDSVMSITWAAGAPVPASVNIRRYTGVLPPNAPASAEQMYFYNDVETTGTGAYDFSVKTFYMDPWQGFVKAQYQLGLGRTDANDKWLVGDSSKVNEFDNYITEPKLSFLDKFTGLVDSARAVVPVVIPPADSSNRGTRFWVGYGHHEFFSGSNDQDMVLYLSAEEAADVTVKVNGTSWIKRYHVTANTTLSTDLIPKNGLEDARLMTEGISDRGISIESDKPIVAYAHIYGHQSSGATMLLPVGTYGYEYYSLGYSQVYGSEDYSWAYVVADQPNTVVEITPSVPTVSGHAANVPFTVTLNKGEVYQVLGARINDAKGYDVTGTRFRSVQNAQGKCYPIAVFSGNSRTSVSCDPSGSGGNGDNFIQQCFPSQAWGKRYLTAPTSTDEDPKVLMGNVYRIMVKDPATKVKVDGSLLAGLNNGRFYQFVTDAPAYIEADQPIMVAQYMASWDRCTNTGGYGDPEMIYLSPLEQGIKKLGFYRNTEEGIVTNYLTLIIPTGGLSSLKIDNSTLFDYTYDHPSLPGYTVVVKRWDATRDQSYVVSDSAFTAITYGLGEDESYGYNAGTLVRNLNTRTSISNVHGGTNAVSEYTCENTPFRFTFISTQRPASLQWNISKVSNITPAADVIQDNPTPVDSFVANNKKYYRFVIDQDYSFSKAGTYYVPVVMQDPSFEGCDNKVETFLPVTVIAAPKVDYTAVFNGCVSDSVHFTGSAVTANGAAIGKWKWDFGNSAVDSVKNPVYLFSAGGTYPVLLTVIGEDGCIADTTKDLVVKGPAVGILVTDSFTVCMGSNVTFEVQSPAAGVDYNWYDAATGGKLVAGSSTLNLTNVTANAQFYLETIKDGCASPERTPAEVVVLPALTAPVVKLDSTGVNVLRFTWDAVPNATGYEVSTDGLNWTAPSTGSQGLSHTISGLQPMQEVKLYVRALGCKPVAAEPVSGTTLLDGIYIPNAFTPNGDAVNDVLKVYGSIIKDIHLMIFNQWGEKLFDSDSQDRGWDGTHKGKQQPSGVYMYVCRLVLIDGTTVDKKGIVNLIR</sequence>
<dbReference type="InterPro" id="IPR012334">
    <property type="entry name" value="Pectin_lyas_fold"/>
</dbReference>
<dbReference type="OrthoDB" id="7794186at2"/>
<dbReference type="NCBIfam" id="TIGR04131">
    <property type="entry name" value="Bac_Flav_CTERM"/>
    <property type="match status" value="1"/>
</dbReference>
<keyword evidence="5" id="KW-1185">Reference proteome</keyword>
<dbReference type="InterPro" id="IPR006626">
    <property type="entry name" value="PbH1"/>
</dbReference>
<feature type="signal peptide" evidence="2">
    <location>
        <begin position="1"/>
        <end position="28"/>
    </location>
</feature>
<dbReference type="InterPro" id="IPR000601">
    <property type="entry name" value="PKD_dom"/>
</dbReference>
<dbReference type="SUPFAM" id="SSF51126">
    <property type="entry name" value="Pectin lyase-like"/>
    <property type="match status" value="3"/>
</dbReference>
<accession>A0A2P8G725</accession>
<dbReference type="Pfam" id="PF18911">
    <property type="entry name" value="PKD_4"/>
    <property type="match status" value="1"/>
</dbReference>
<feature type="domain" description="PKD" evidence="3">
    <location>
        <begin position="2660"/>
        <end position="2714"/>
    </location>
</feature>
<dbReference type="SMART" id="SM00089">
    <property type="entry name" value="PKD"/>
    <property type="match status" value="1"/>
</dbReference>
<evidence type="ECO:0000256" key="2">
    <source>
        <dbReference type="SAM" id="SignalP"/>
    </source>
</evidence>
<reference evidence="4 5" key="1">
    <citation type="submission" date="2018-03" db="EMBL/GenBank/DDBJ databases">
        <title>Genomic Encyclopedia of Archaeal and Bacterial Type Strains, Phase II (KMG-II): from individual species to whole genera.</title>
        <authorList>
            <person name="Goeker M."/>
        </authorList>
    </citation>
    <scope>NUCLEOTIDE SEQUENCE [LARGE SCALE GENOMIC DNA]</scope>
    <source>
        <strain evidence="4 5">DSM 18107</strain>
    </source>
</reference>
<dbReference type="InterPro" id="IPR013783">
    <property type="entry name" value="Ig-like_fold"/>
</dbReference>
<organism evidence="4 5">
    <name type="scientific">Chitinophaga ginsengisoli</name>
    <dbReference type="NCBI Taxonomy" id="363837"/>
    <lineage>
        <taxon>Bacteria</taxon>
        <taxon>Pseudomonadati</taxon>
        <taxon>Bacteroidota</taxon>
        <taxon>Chitinophagia</taxon>
        <taxon>Chitinophagales</taxon>
        <taxon>Chitinophagaceae</taxon>
        <taxon>Chitinophaga</taxon>
    </lineage>
</organism>
<feature type="chain" id="PRO_5015131110" evidence="2">
    <location>
        <begin position="29"/>
        <end position="2968"/>
    </location>
</feature>
<dbReference type="Pfam" id="PF17517">
    <property type="entry name" value="IgGFc_binding"/>
    <property type="match status" value="1"/>
</dbReference>
<dbReference type="Gene3D" id="2.160.20.10">
    <property type="entry name" value="Single-stranded right-handed beta-helix, Pectin lyase-like"/>
    <property type="match status" value="3"/>
</dbReference>
<evidence type="ECO:0000256" key="1">
    <source>
        <dbReference type="SAM" id="MobiDB-lite"/>
    </source>
</evidence>
<dbReference type="InterPro" id="IPR035986">
    <property type="entry name" value="PKD_dom_sf"/>
</dbReference>
<evidence type="ECO:0000313" key="5">
    <source>
        <dbReference type="Proteomes" id="UP000240978"/>
    </source>
</evidence>
<dbReference type="CDD" id="cd00146">
    <property type="entry name" value="PKD"/>
    <property type="match status" value="1"/>
</dbReference>
<dbReference type="InterPro" id="IPR011050">
    <property type="entry name" value="Pectin_lyase_fold/virulence"/>
</dbReference>
<dbReference type="SUPFAM" id="SSF49299">
    <property type="entry name" value="PKD domain"/>
    <property type="match status" value="1"/>
</dbReference>
<name>A0A2P8G725_9BACT</name>
<gene>
    <name evidence="4" type="ORF">CLV42_10681</name>
</gene>
<dbReference type="EMBL" id="PYGK01000006">
    <property type="protein sequence ID" value="PSL29747.1"/>
    <property type="molecule type" value="Genomic_DNA"/>
</dbReference>
<dbReference type="SMART" id="SM00710">
    <property type="entry name" value="PbH1"/>
    <property type="match status" value="21"/>
</dbReference>
<dbReference type="Pfam" id="PF13585">
    <property type="entry name" value="CHU_C"/>
    <property type="match status" value="1"/>
</dbReference>
<feature type="compositionally biased region" description="Low complexity" evidence="1">
    <location>
        <begin position="188"/>
        <end position="205"/>
    </location>
</feature>
<dbReference type="InterPro" id="IPR035234">
    <property type="entry name" value="IgGFc-bd_N"/>
</dbReference>
<dbReference type="InterPro" id="IPR044023">
    <property type="entry name" value="Ig_7"/>
</dbReference>
<keyword evidence="2" id="KW-0732">Signal</keyword>
<dbReference type="RefSeq" id="WP_106602961.1">
    <property type="nucleotide sequence ID" value="NZ_PYGK01000006.1"/>
</dbReference>
<feature type="region of interest" description="Disordered" evidence="1">
    <location>
        <begin position="188"/>
        <end position="207"/>
    </location>
</feature>